<dbReference type="SUPFAM" id="SSF48452">
    <property type="entry name" value="TPR-like"/>
    <property type="match status" value="1"/>
</dbReference>
<evidence type="ECO:0000313" key="6">
    <source>
        <dbReference type="EMBL" id="KIJ97535.1"/>
    </source>
</evidence>
<protein>
    <recommendedName>
        <fullName evidence="8">Kinesin light chain</fullName>
    </recommendedName>
</protein>
<name>A0A0C9WXR6_9AGAR</name>
<evidence type="ECO:0000256" key="4">
    <source>
        <dbReference type="ARBA" id="ARBA00022803"/>
    </source>
</evidence>
<dbReference type="Pfam" id="PF13374">
    <property type="entry name" value="TPR_10"/>
    <property type="match status" value="2"/>
</dbReference>
<keyword evidence="2" id="KW-0963">Cytoplasm</keyword>
<keyword evidence="3" id="KW-0677">Repeat</keyword>
<gene>
    <name evidence="6" type="ORF">K443DRAFT_9810</name>
</gene>
<dbReference type="GO" id="GO:0019894">
    <property type="term" value="F:kinesin binding"/>
    <property type="evidence" value="ECO:0007669"/>
    <property type="project" value="TreeGrafter"/>
</dbReference>
<dbReference type="GO" id="GO:0007018">
    <property type="term" value="P:microtubule-based movement"/>
    <property type="evidence" value="ECO:0007669"/>
    <property type="project" value="TreeGrafter"/>
</dbReference>
<dbReference type="PRINTS" id="PR00381">
    <property type="entry name" value="KINESINLIGHT"/>
</dbReference>
<dbReference type="GO" id="GO:0005737">
    <property type="term" value="C:cytoplasm"/>
    <property type="evidence" value="ECO:0007669"/>
    <property type="project" value="UniProtKB-SubCell"/>
</dbReference>
<reference evidence="7" key="2">
    <citation type="submission" date="2015-01" db="EMBL/GenBank/DDBJ databases">
        <title>Evolutionary Origins and Diversification of the Mycorrhizal Mutualists.</title>
        <authorList>
            <consortium name="DOE Joint Genome Institute"/>
            <consortium name="Mycorrhizal Genomics Consortium"/>
            <person name="Kohler A."/>
            <person name="Kuo A."/>
            <person name="Nagy L.G."/>
            <person name="Floudas D."/>
            <person name="Copeland A."/>
            <person name="Barry K.W."/>
            <person name="Cichocki N."/>
            <person name="Veneault-Fourrey C."/>
            <person name="LaButti K."/>
            <person name="Lindquist E.A."/>
            <person name="Lipzen A."/>
            <person name="Lundell T."/>
            <person name="Morin E."/>
            <person name="Murat C."/>
            <person name="Riley R."/>
            <person name="Ohm R."/>
            <person name="Sun H."/>
            <person name="Tunlid A."/>
            <person name="Henrissat B."/>
            <person name="Grigoriev I.V."/>
            <person name="Hibbett D.S."/>
            <person name="Martin F."/>
        </authorList>
    </citation>
    <scope>NUCLEOTIDE SEQUENCE [LARGE SCALE GENOMIC DNA]</scope>
    <source>
        <strain evidence="7">LaAM-08-1</strain>
    </source>
</reference>
<dbReference type="HOGENOM" id="CLU_112547_0_0_1"/>
<keyword evidence="4" id="KW-0802">TPR repeat</keyword>
<dbReference type="AlphaFoldDB" id="A0A0C9WXR6"/>
<dbReference type="Proteomes" id="UP000054477">
    <property type="component" value="Unassembled WGS sequence"/>
</dbReference>
<reference evidence="6 7" key="1">
    <citation type="submission" date="2014-04" db="EMBL/GenBank/DDBJ databases">
        <authorList>
            <consortium name="DOE Joint Genome Institute"/>
            <person name="Kuo A."/>
            <person name="Kohler A."/>
            <person name="Nagy L.G."/>
            <person name="Floudas D."/>
            <person name="Copeland A."/>
            <person name="Barry K.W."/>
            <person name="Cichocki N."/>
            <person name="Veneault-Fourrey C."/>
            <person name="LaButti K."/>
            <person name="Lindquist E.A."/>
            <person name="Lipzen A."/>
            <person name="Lundell T."/>
            <person name="Morin E."/>
            <person name="Murat C."/>
            <person name="Sun H."/>
            <person name="Tunlid A."/>
            <person name="Henrissat B."/>
            <person name="Grigoriev I.V."/>
            <person name="Hibbett D.S."/>
            <person name="Martin F."/>
            <person name="Nordberg H.P."/>
            <person name="Cantor M.N."/>
            <person name="Hua S.X."/>
        </authorList>
    </citation>
    <scope>NUCLEOTIDE SEQUENCE [LARGE SCALE GENOMIC DNA]</scope>
    <source>
        <strain evidence="6 7">LaAM-08-1</strain>
    </source>
</reference>
<evidence type="ECO:0008006" key="8">
    <source>
        <dbReference type="Google" id="ProtNLM"/>
    </source>
</evidence>
<dbReference type="PANTHER" id="PTHR45783:SF3">
    <property type="entry name" value="KINESIN LIGHT CHAIN"/>
    <property type="match status" value="1"/>
</dbReference>
<dbReference type="EMBL" id="KN838690">
    <property type="protein sequence ID" value="KIJ97535.1"/>
    <property type="molecule type" value="Genomic_DNA"/>
</dbReference>
<dbReference type="Gene3D" id="1.25.40.10">
    <property type="entry name" value="Tetratricopeptide repeat domain"/>
    <property type="match status" value="1"/>
</dbReference>
<evidence type="ECO:0000256" key="5">
    <source>
        <dbReference type="SAM" id="MobiDB-lite"/>
    </source>
</evidence>
<comment type="subcellular location">
    <subcellularLocation>
        <location evidence="1">Cytoplasm</location>
    </subcellularLocation>
</comment>
<dbReference type="GO" id="GO:0005871">
    <property type="term" value="C:kinesin complex"/>
    <property type="evidence" value="ECO:0007669"/>
    <property type="project" value="InterPro"/>
</dbReference>
<organism evidence="6 7">
    <name type="scientific">Laccaria amethystina LaAM-08-1</name>
    <dbReference type="NCBI Taxonomy" id="1095629"/>
    <lineage>
        <taxon>Eukaryota</taxon>
        <taxon>Fungi</taxon>
        <taxon>Dikarya</taxon>
        <taxon>Basidiomycota</taxon>
        <taxon>Agaricomycotina</taxon>
        <taxon>Agaricomycetes</taxon>
        <taxon>Agaricomycetidae</taxon>
        <taxon>Agaricales</taxon>
        <taxon>Agaricineae</taxon>
        <taxon>Hydnangiaceae</taxon>
        <taxon>Laccaria</taxon>
    </lineage>
</organism>
<evidence type="ECO:0000256" key="1">
    <source>
        <dbReference type="ARBA" id="ARBA00004496"/>
    </source>
</evidence>
<sequence length="194" mass="21242">MIEVLDARNRILGVEHPDTITAMENLATMYGNLEKHAEAEKLEIQVLNARNKIIEVKHPGTIMAIANLAATCRNLGKHTGGEELQIQGQQAQSRALGGEHPDKTKTMSNVEQAQETQVLDGRSTVYEEETSNSIQVLLNPPGAAILPDTIINSEKKVHGPSNLAKRLSKFKSRITYLFHKKEHLDVGGFGGISS</sequence>
<dbReference type="STRING" id="1095629.A0A0C9WXR6"/>
<keyword evidence="7" id="KW-1185">Reference proteome</keyword>
<dbReference type="InterPro" id="IPR002151">
    <property type="entry name" value="Kinesin_light"/>
</dbReference>
<proteinExistence type="predicted"/>
<evidence type="ECO:0000256" key="2">
    <source>
        <dbReference type="ARBA" id="ARBA00022490"/>
    </source>
</evidence>
<dbReference type="PANTHER" id="PTHR45783">
    <property type="entry name" value="KINESIN LIGHT CHAIN"/>
    <property type="match status" value="1"/>
</dbReference>
<evidence type="ECO:0000256" key="3">
    <source>
        <dbReference type="ARBA" id="ARBA00022737"/>
    </source>
</evidence>
<dbReference type="InterPro" id="IPR011990">
    <property type="entry name" value="TPR-like_helical_dom_sf"/>
</dbReference>
<accession>A0A0C9WXR6</accession>
<evidence type="ECO:0000313" key="7">
    <source>
        <dbReference type="Proteomes" id="UP000054477"/>
    </source>
</evidence>
<dbReference type="OrthoDB" id="3038484at2759"/>
<feature type="region of interest" description="Disordered" evidence="5">
    <location>
        <begin position="84"/>
        <end position="113"/>
    </location>
</feature>